<evidence type="ECO:0000313" key="1">
    <source>
        <dbReference type="EnsemblMetazoa" id="GPAI016120-PA"/>
    </source>
</evidence>
<protein>
    <submittedName>
        <fullName evidence="1">Uncharacterized protein</fullName>
    </submittedName>
</protein>
<sequence>MLTSRDIKENYCKFHSIKFNIRRHYALAGSNTHIVYLKAYATVTSLKSLMRRTMCNNADDDDDDDDDDDIFCFEFESKKYCDHQVSRTAEAFVWLFGKQFQLRFQSCTSSSITAVIYEFRTMKNFSASYEGPSKNKYQYGCDRPMFPI</sequence>
<dbReference type="AlphaFoldDB" id="A0A1A9ZIV6"/>
<dbReference type="Proteomes" id="UP000092445">
    <property type="component" value="Unassembled WGS sequence"/>
</dbReference>
<keyword evidence="2" id="KW-1185">Reference proteome</keyword>
<name>A0A1A9ZIV6_GLOPL</name>
<proteinExistence type="predicted"/>
<reference evidence="2" key="1">
    <citation type="submission" date="2014-03" db="EMBL/GenBank/DDBJ databases">
        <authorList>
            <person name="Aksoy S."/>
            <person name="Warren W."/>
            <person name="Wilson R.K."/>
        </authorList>
    </citation>
    <scope>NUCLEOTIDE SEQUENCE [LARGE SCALE GENOMIC DNA]</scope>
    <source>
        <strain evidence="2">IAEA</strain>
    </source>
</reference>
<evidence type="ECO:0000313" key="2">
    <source>
        <dbReference type="Proteomes" id="UP000092445"/>
    </source>
</evidence>
<dbReference type="VEuPathDB" id="VectorBase:GPAI016120"/>
<reference evidence="1" key="2">
    <citation type="submission" date="2020-05" db="UniProtKB">
        <authorList>
            <consortium name="EnsemblMetazoa"/>
        </authorList>
    </citation>
    <scope>IDENTIFICATION</scope>
    <source>
        <strain evidence="1">IAEA</strain>
    </source>
</reference>
<organism evidence="1 2">
    <name type="scientific">Glossina pallidipes</name>
    <name type="common">Tsetse fly</name>
    <dbReference type="NCBI Taxonomy" id="7398"/>
    <lineage>
        <taxon>Eukaryota</taxon>
        <taxon>Metazoa</taxon>
        <taxon>Ecdysozoa</taxon>
        <taxon>Arthropoda</taxon>
        <taxon>Hexapoda</taxon>
        <taxon>Insecta</taxon>
        <taxon>Pterygota</taxon>
        <taxon>Neoptera</taxon>
        <taxon>Endopterygota</taxon>
        <taxon>Diptera</taxon>
        <taxon>Brachycera</taxon>
        <taxon>Muscomorpha</taxon>
        <taxon>Hippoboscoidea</taxon>
        <taxon>Glossinidae</taxon>
        <taxon>Glossina</taxon>
    </lineage>
</organism>
<dbReference type="EnsemblMetazoa" id="GPAI016120-RA">
    <property type="protein sequence ID" value="GPAI016120-PA"/>
    <property type="gene ID" value="GPAI016120"/>
</dbReference>
<accession>A0A1A9ZIV6</accession>